<name>A0A1P8KCE1_9BURK</name>
<dbReference type="KEGG" id="rsb:RS694_14845"/>
<evidence type="ECO:0000313" key="2">
    <source>
        <dbReference type="EMBL" id="APW43684.1"/>
    </source>
</evidence>
<feature type="signal peptide" evidence="1">
    <location>
        <begin position="1"/>
        <end position="27"/>
    </location>
</feature>
<dbReference type="Proteomes" id="UP000186110">
    <property type="component" value="Chromosome"/>
</dbReference>
<protein>
    <recommendedName>
        <fullName evidence="4">Lipoprotein</fullName>
    </recommendedName>
</protein>
<proteinExistence type="predicted"/>
<dbReference type="RefSeq" id="WP_029709232.1">
    <property type="nucleotide sequence ID" value="NZ_CP019239.1"/>
</dbReference>
<dbReference type="PROSITE" id="PS51257">
    <property type="entry name" value="PROKAR_LIPOPROTEIN"/>
    <property type="match status" value="1"/>
</dbReference>
<dbReference type="STRING" id="1484693.RS694_14845"/>
<evidence type="ECO:0000313" key="3">
    <source>
        <dbReference type="Proteomes" id="UP000186110"/>
    </source>
</evidence>
<evidence type="ECO:0000256" key="1">
    <source>
        <dbReference type="SAM" id="SignalP"/>
    </source>
</evidence>
<organism evidence="2 3">
    <name type="scientific">Rhodoferax saidenbachensis</name>
    <dbReference type="NCBI Taxonomy" id="1484693"/>
    <lineage>
        <taxon>Bacteria</taxon>
        <taxon>Pseudomonadati</taxon>
        <taxon>Pseudomonadota</taxon>
        <taxon>Betaproteobacteria</taxon>
        <taxon>Burkholderiales</taxon>
        <taxon>Comamonadaceae</taxon>
        <taxon>Rhodoferax</taxon>
    </lineage>
</organism>
<feature type="chain" id="PRO_5010385047" description="Lipoprotein" evidence="1">
    <location>
        <begin position="28"/>
        <end position="71"/>
    </location>
</feature>
<keyword evidence="1" id="KW-0732">Signal</keyword>
<gene>
    <name evidence="2" type="ORF">RS694_14845</name>
</gene>
<keyword evidence="3" id="KW-1185">Reference proteome</keyword>
<evidence type="ECO:0008006" key="4">
    <source>
        <dbReference type="Google" id="ProtNLM"/>
    </source>
</evidence>
<accession>A0A1P8KCE1</accession>
<reference evidence="2 3" key="1">
    <citation type="submission" date="2017-01" db="EMBL/GenBank/DDBJ databases">
        <authorList>
            <person name="Mah S.A."/>
            <person name="Swanson W.J."/>
            <person name="Moy G.W."/>
            <person name="Vacquier V.D."/>
        </authorList>
    </citation>
    <scope>NUCLEOTIDE SEQUENCE [LARGE SCALE GENOMIC DNA]</scope>
    <source>
        <strain evidence="2 3">DSM 22694</strain>
    </source>
</reference>
<dbReference type="eggNOG" id="ENOG50302GV">
    <property type="taxonomic scope" value="Bacteria"/>
</dbReference>
<dbReference type="EMBL" id="CP019239">
    <property type="protein sequence ID" value="APW43684.1"/>
    <property type="molecule type" value="Genomic_DNA"/>
</dbReference>
<sequence length="71" mass="7895">MRTITSLAITLCLAATLLAGCSTQAWYEGMRRGAENECNRQAPGAAEQCRDRINKEKYDAYEKERAAAQKP</sequence>
<dbReference type="AlphaFoldDB" id="A0A1P8KCE1"/>